<evidence type="ECO:0008006" key="9">
    <source>
        <dbReference type="Google" id="ProtNLM"/>
    </source>
</evidence>
<dbReference type="GO" id="GO:0016020">
    <property type="term" value="C:membrane"/>
    <property type="evidence" value="ECO:0007669"/>
    <property type="project" value="UniProtKB-SubCell"/>
</dbReference>
<evidence type="ECO:0000256" key="5">
    <source>
        <dbReference type="ARBA" id="ARBA00023136"/>
    </source>
</evidence>
<protein>
    <recommendedName>
        <fullName evidence="9">LemA family protein</fullName>
    </recommendedName>
</protein>
<evidence type="ECO:0000256" key="4">
    <source>
        <dbReference type="ARBA" id="ARBA00022989"/>
    </source>
</evidence>
<dbReference type="RefSeq" id="WP_129352150.1">
    <property type="nucleotide sequence ID" value="NZ_CP026538.1"/>
</dbReference>
<dbReference type="PANTHER" id="PTHR34478:SF1">
    <property type="entry name" value="PROTEIN LEMA"/>
    <property type="match status" value="1"/>
</dbReference>
<dbReference type="SUPFAM" id="SSF140478">
    <property type="entry name" value="LemA-like"/>
    <property type="match status" value="1"/>
</dbReference>
<accession>A0A4P6HQI8</accession>
<dbReference type="EMBL" id="CP026538">
    <property type="protein sequence ID" value="QAZ67498.1"/>
    <property type="molecule type" value="Genomic_DNA"/>
</dbReference>
<dbReference type="PANTHER" id="PTHR34478">
    <property type="entry name" value="PROTEIN LEMA"/>
    <property type="match status" value="1"/>
</dbReference>
<dbReference type="Gene3D" id="1.20.1440.20">
    <property type="entry name" value="LemA-like domain"/>
    <property type="match status" value="1"/>
</dbReference>
<keyword evidence="3" id="KW-0812">Transmembrane</keyword>
<dbReference type="AlphaFoldDB" id="A0A4P6HQI8"/>
<proteinExistence type="inferred from homology"/>
<evidence type="ECO:0000256" key="1">
    <source>
        <dbReference type="ARBA" id="ARBA00004167"/>
    </source>
</evidence>
<reference evidence="7 8" key="1">
    <citation type="submission" date="2018-02" db="EMBL/GenBank/DDBJ databases">
        <title>Genome sequence of Desulfovibrio carbinolicus DSM 3852.</title>
        <authorList>
            <person name="Wilbanks E."/>
            <person name="Skennerton C.T."/>
            <person name="Orphan V.J."/>
        </authorList>
    </citation>
    <scope>NUCLEOTIDE SEQUENCE [LARGE SCALE GENOMIC DNA]</scope>
    <source>
        <strain evidence="7 8">DSM 3852</strain>
    </source>
</reference>
<name>A0A4P6HQI8_9BACT</name>
<dbReference type="Proteomes" id="UP000293296">
    <property type="component" value="Chromosome"/>
</dbReference>
<dbReference type="KEGG" id="dcb:C3Y92_09785"/>
<comment type="subcellular location">
    <subcellularLocation>
        <location evidence="1">Membrane</location>
        <topology evidence="1">Single-pass membrane protein</topology>
    </subcellularLocation>
</comment>
<evidence type="ECO:0000256" key="2">
    <source>
        <dbReference type="ARBA" id="ARBA00008854"/>
    </source>
</evidence>
<keyword evidence="6" id="KW-0175">Coiled coil</keyword>
<comment type="similarity">
    <text evidence="2">Belongs to the LemA family.</text>
</comment>
<dbReference type="OrthoDB" id="9804152at2"/>
<evidence type="ECO:0000256" key="3">
    <source>
        <dbReference type="ARBA" id="ARBA00022692"/>
    </source>
</evidence>
<dbReference type="InterPro" id="IPR007156">
    <property type="entry name" value="MamQ_LemA"/>
</dbReference>
<organism evidence="7 8">
    <name type="scientific">Solidesulfovibrio carbinolicus</name>
    <dbReference type="NCBI Taxonomy" id="296842"/>
    <lineage>
        <taxon>Bacteria</taxon>
        <taxon>Pseudomonadati</taxon>
        <taxon>Thermodesulfobacteriota</taxon>
        <taxon>Desulfovibrionia</taxon>
        <taxon>Desulfovibrionales</taxon>
        <taxon>Desulfovibrionaceae</taxon>
        <taxon>Solidesulfovibrio</taxon>
    </lineage>
</organism>
<dbReference type="Pfam" id="PF04011">
    <property type="entry name" value="LemA"/>
    <property type="match status" value="1"/>
</dbReference>
<sequence length="190" mass="20650">MIALSVVLGVALLIGLYGIALYNGLIRGRNLAEEARSGVDVQLKRRADLIPNLVEAVKGYMGHERGVLEAVTGLRTKIQGTADEAARYRLEGELTQALTRFFAVAEGYPQLRASENFASLQQELAAIESELQLARRYYNGAAREQNNRSQTFPANLLASSMGFGSLPYFEIEDPADRAVPRVSFDAGAGS</sequence>
<keyword evidence="5" id="KW-0472">Membrane</keyword>
<keyword evidence="8" id="KW-1185">Reference proteome</keyword>
<keyword evidence="4" id="KW-1133">Transmembrane helix</keyword>
<evidence type="ECO:0000313" key="8">
    <source>
        <dbReference type="Proteomes" id="UP000293296"/>
    </source>
</evidence>
<feature type="coiled-coil region" evidence="6">
    <location>
        <begin position="110"/>
        <end position="137"/>
    </location>
</feature>
<gene>
    <name evidence="7" type="ORF">C3Y92_09785</name>
</gene>
<evidence type="ECO:0000313" key="7">
    <source>
        <dbReference type="EMBL" id="QAZ67498.1"/>
    </source>
</evidence>
<dbReference type="InterPro" id="IPR023353">
    <property type="entry name" value="LemA-like_dom_sf"/>
</dbReference>
<evidence type="ECO:0000256" key="6">
    <source>
        <dbReference type="SAM" id="Coils"/>
    </source>
</evidence>